<sequence length="315" mass="34586">MTQRVVLVADRDIVPLVKALPGSFTRKSTWRHVDPVSESFSDKLPISCSGLYKHDQIISFVCRSSFPAASGHGAGWSMGTMRWYWLDRPDGMHFEFSQITPGNSMKWDATEPTRGTFTFTKADQVVALAQKNDQLIRGHNCVWNSQLPSWVTAGNFNARPSRTSSRLNARPYRSHSPSALAAEPLNDVGTWRTSVFYNTLGSSFVSILQAARAADPAAKLYIDDYNTDGTGAKSTAMGHLIVRQVPSTIQANIAQFAALGVEVAIAELDIRMTSPTTPALLAQQKKDYRTGAALPWDENLVKKPAYDGIVEGFTS</sequence>
<evidence type="ECO:0000256" key="2">
    <source>
        <dbReference type="ARBA" id="ARBA00022801"/>
    </source>
</evidence>
<dbReference type="SMART" id="SM00633">
    <property type="entry name" value="Glyco_10"/>
    <property type="match status" value="1"/>
</dbReference>
<dbReference type="GO" id="GO:0045493">
    <property type="term" value="P:xylan catabolic process"/>
    <property type="evidence" value="ECO:0007669"/>
    <property type="project" value="UniProtKB-KW"/>
</dbReference>
<proteinExistence type="inferred from homology"/>
<comment type="similarity">
    <text evidence="1">Belongs to the glycosyl hydrolase 10 (cellulase F) family.</text>
</comment>
<keyword evidence="7" id="KW-0858">Xylan degradation</keyword>
<dbReference type="GO" id="GO:0031176">
    <property type="term" value="F:endo-1,4-beta-xylanase activity"/>
    <property type="evidence" value="ECO:0007669"/>
    <property type="project" value="UniProtKB-ARBA"/>
</dbReference>
<evidence type="ECO:0000256" key="5">
    <source>
        <dbReference type="ARBA" id="ARBA00023326"/>
    </source>
</evidence>
<keyword evidence="2 7" id="KW-0378">Hydrolase</keyword>
<dbReference type="InterPro" id="IPR044846">
    <property type="entry name" value="GH10"/>
</dbReference>
<dbReference type="EMBL" id="BRPK01000008">
    <property type="protein sequence ID" value="GLB40265.1"/>
    <property type="molecule type" value="Genomic_DNA"/>
</dbReference>
<evidence type="ECO:0000259" key="6">
    <source>
        <dbReference type="PROSITE" id="PS51760"/>
    </source>
</evidence>
<keyword evidence="8" id="KW-1185">Reference proteome</keyword>
<gene>
    <name evidence="7" type="ORF">LshimejAT787_0801360</name>
</gene>
<dbReference type="Gene3D" id="3.20.20.80">
    <property type="entry name" value="Glycosidases"/>
    <property type="match status" value="2"/>
</dbReference>
<accession>A0A9P3PQP4</accession>
<evidence type="ECO:0000313" key="8">
    <source>
        <dbReference type="Proteomes" id="UP001063166"/>
    </source>
</evidence>
<keyword evidence="5" id="KW-0624">Polysaccharide degradation</keyword>
<reference evidence="7" key="1">
    <citation type="submission" date="2022-07" db="EMBL/GenBank/DDBJ databases">
        <title>The genome of Lyophyllum shimeji provides insight into the initial evolution of ectomycorrhizal fungal genome.</title>
        <authorList>
            <person name="Kobayashi Y."/>
            <person name="Shibata T."/>
            <person name="Hirakawa H."/>
            <person name="Shigenobu S."/>
            <person name="Nishiyama T."/>
            <person name="Yamada A."/>
            <person name="Hasebe M."/>
            <person name="Kawaguchi M."/>
        </authorList>
    </citation>
    <scope>NUCLEOTIDE SEQUENCE</scope>
    <source>
        <strain evidence="7">AT787</strain>
    </source>
</reference>
<dbReference type="PANTHER" id="PTHR31490:SF76">
    <property type="entry name" value="ENDO-1,4-BETA-XYLANASE C"/>
    <property type="match status" value="1"/>
</dbReference>
<name>A0A9P3PQP4_LYOSH</name>
<evidence type="ECO:0000256" key="1">
    <source>
        <dbReference type="ARBA" id="ARBA00007495"/>
    </source>
</evidence>
<dbReference type="Pfam" id="PF00331">
    <property type="entry name" value="Glyco_hydro_10"/>
    <property type="match status" value="1"/>
</dbReference>
<dbReference type="SUPFAM" id="SSF51445">
    <property type="entry name" value="(Trans)glycosidases"/>
    <property type="match status" value="1"/>
</dbReference>
<evidence type="ECO:0000256" key="4">
    <source>
        <dbReference type="ARBA" id="ARBA00023295"/>
    </source>
</evidence>
<feature type="domain" description="GH10" evidence="6">
    <location>
        <begin position="63"/>
        <end position="315"/>
    </location>
</feature>
<protein>
    <submittedName>
        <fullName evidence="7">Candidate xylanase, Glycoside hydrolase family 10</fullName>
    </submittedName>
</protein>
<keyword evidence="3" id="KW-0119">Carbohydrate metabolism</keyword>
<dbReference type="PANTHER" id="PTHR31490">
    <property type="entry name" value="GLYCOSYL HYDROLASE"/>
    <property type="match status" value="1"/>
</dbReference>
<evidence type="ECO:0000256" key="3">
    <source>
        <dbReference type="ARBA" id="ARBA00023277"/>
    </source>
</evidence>
<dbReference type="PROSITE" id="PS51760">
    <property type="entry name" value="GH10_2"/>
    <property type="match status" value="1"/>
</dbReference>
<dbReference type="InterPro" id="IPR017853">
    <property type="entry name" value="GH"/>
</dbReference>
<dbReference type="AlphaFoldDB" id="A0A9P3PQP4"/>
<evidence type="ECO:0000313" key="7">
    <source>
        <dbReference type="EMBL" id="GLB40265.1"/>
    </source>
</evidence>
<keyword evidence="4 7" id="KW-0326">Glycosidase</keyword>
<dbReference type="Proteomes" id="UP001063166">
    <property type="component" value="Unassembled WGS sequence"/>
</dbReference>
<dbReference type="OrthoDB" id="3055998at2759"/>
<organism evidence="7 8">
    <name type="scientific">Lyophyllum shimeji</name>
    <name type="common">Hon-shimeji</name>
    <name type="synonym">Tricholoma shimeji</name>
    <dbReference type="NCBI Taxonomy" id="47721"/>
    <lineage>
        <taxon>Eukaryota</taxon>
        <taxon>Fungi</taxon>
        <taxon>Dikarya</taxon>
        <taxon>Basidiomycota</taxon>
        <taxon>Agaricomycotina</taxon>
        <taxon>Agaricomycetes</taxon>
        <taxon>Agaricomycetidae</taxon>
        <taxon>Agaricales</taxon>
        <taxon>Tricholomatineae</taxon>
        <taxon>Lyophyllaceae</taxon>
        <taxon>Lyophyllum</taxon>
    </lineage>
</organism>
<comment type="caution">
    <text evidence="7">The sequence shown here is derived from an EMBL/GenBank/DDBJ whole genome shotgun (WGS) entry which is preliminary data.</text>
</comment>
<dbReference type="InterPro" id="IPR001000">
    <property type="entry name" value="GH10_dom"/>
</dbReference>